<organism evidence="3 4">
    <name type="scientific">Stenomitos frigidus AS-A4</name>
    <dbReference type="NCBI Taxonomy" id="2933935"/>
    <lineage>
        <taxon>Bacteria</taxon>
        <taxon>Bacillati</taxon>
        <taxon>Cyanobacteriota</taxon>
        <taxon>Cyanophyceae</taxon>
        <taxon>Leptolyngbyales</taxon>
        <taxon>Leptolyngbyaceae</taxon>
        <taxon>Stenomitos</taxon>
    </lineage>
</organism>
<keyword evidence="2" id="KW-0472">Membrane</keyword>
<keyword evidence="2" id="KW-1133">Transmembrane helix</keyword>
<feature type="region of interest" description="Disordered" evidence="1">
    <location>
        <begin position="45"/>
        <end position="97"/>
    </location>
</feature>
<dbReference type="EMBL" id="JAMPLM010000003">
    <property type="protein sequence ID" value="MEP1058022.1"/>
    <property type="molecule type" value="Genomic_DNA"/>
</dbReference>
<dbReference type="RefSeq" id="WP_190451473.1">
    <property type="nucleotide sequence ID" value="NZ_JAMPLM010000003.1"/>
</dbReference>
<sequence length="97" mass="9819">MTNSGSSPEPPKTGFKVTLLQGVIGAVSLAGTTAIPLVVQRLVAPAPPASSPTPVPAQVTPSPQVQPTLNELGVTQLSNDGDAHDKGKGKKKGKKDD</sequence>
<keyword evidence="4" id="KW-1185">Reference proteome</keyword>
<accession>A0ABV0KG26</accession>
<name>A0ABV0KG26_9CYAN</name>
<evidence type="ECO:0000313" key="4">
    <source>
        <dbReference type="Proteomes" id="UP001476950"/>
    </source>
</evidence>
<feature type="compositionally biased region" description="Polar residues" evidence="1">
    <location>
        <begin position="59"/>
        <end position="79"/>
    </location>
</feature>
<keyword evidence="2" id="KW-0812">Transmembrane</keyword>
<feature type="transmembrane region" description="Helical" evidence="2">
    <location>
        <begin position="20"/>
        <end position="39"/>
    </location>
</feature>
<proteinExistence type="predicted"/>
<evidence type="ECO:0000256" key="1">
    <source>
        <dbReference type="SAM" id="MobiDB-lite"/>
    </source>
</evidence>
<dbReference type="Proteomes" id="UP001476950">
    <property type="component" value="Unassembled WGS sequence"/>
</dbReference>
<gene>
    <name evidence="3" type="ORF">NDI38_06185</name>
</gene>
<feature type="compositionally biased region" description="Pro residues" evidence="1">
    <location>
        <begin position="45"/>
        <end position="55"/>
    </location>
</feature>
<evidence type="ECO:0000313" key="3">
    <source>
        <dbReference type="EMBL" id="MEP1058022.1"/>
    </source>
</evidence>
<feature type="compositionally biased region" description="Basic residues" evidence="1">
    <location>
        <begin position="87"/>
        <end position="97"/>
    </location>
</feature>
<comment type="caution">
    <text evidence="3">The sequence shown here is derived from an EMBL/GenBank/DDBJ whole genome shotgun (WGS) entry which is preliminary data.</text>
</comment>
<reference evidence="3 4" key="1">
    <citation type="submission" date="2022-04" db="EMBL/GenBank/DDBJ databases">
        <title>Positive selection, recombination, and allopatry shape intraspecific diversity of widespread and dominant cyanobacteria.</title>
        <authorList>
            <person name="Wei J."/>
            <person name="Shu W."/>
            <person name="Hu C."/>
        </authorList>
    </citation>
    <scope>NUCLEOTIDE SEQUENCE [LARGE SCALE GENOMIC DNA]</scope>
    <source>
        <strain evidence="3 4">AS-A4</strain>
    </source>
</reference>
<evidence type="ECO:0000256" key="2">
    <source>
        <dbReference type="SAM" id="Phobius"/>
    </source>
</evidence>
<protein>
    <submittedName>
        <fullName evidence="3">Uncharacterized protein</fullName>
    </submittedName>
</protein>